<accession>A0A520KWG4</accession>
<gene>
    <name evidence="2" type="ORF">EF807_05030</name>
</gene>
<feature type="domain" description="Toprim" evidence="1">
    <location>
        <begin position="39"/>
        <end position="120"/>
    </location>
</feature>
<protein>
    <recommendedName>
        <fullName evidence="1">Toprim domain-containing protein</fullName>
    </recommendedName>
</protein>
<evidence type="ECO:0000313" key="2">
    <source>
        <dbReference type="EMBL" id="RZN69017.1"/>
    </source>
</evidence>
<dbReference type="PANTHER" id="PTHR39964:SF2">
    <property type="entry name" value="UPF0292 PROTEIN MJ1624"/>
    <property type="match status" value="1"/>
</dbReference>
<dbReference type="SUPFAM" id="SSF110455">
    <property type="entry name" value="Toprim domain"/>
    <property type="match status" value="1"/>
</dbReference>
<sequence length="157" mass="18269">MKPRVNAKLQFNLFKMDDKRRLEGIKNVLLEMKEYANDGAVVVVEGEKDRRSLSSLGIRNCIKFPIKESLLNFSESLAREDRGIILLTDWDSKGEELSKIIEANLRNMGLSPDIRIRNRLKSLVFRDIKDVESLSRYLDRMIYDAFEIPTEQFLSKT</sequence>
<dbReference type="AlphaFoldDB" id="A0A520KWG4"/>
<dbReference type="PROSITE" id="PS50880">
    <property type="entry name" value="TOPRIM"/>
    <property type="match status" value="1"/>
</dbReference>
<name>A0A520KWG4_9EURY</name>
<proteinExistence type="predicted"/>
<evidence type="ECO:0000259" key="1">
    <source>
        <dbReference type="PROSITE" id="PS50880"/>
    </source>
</evidence>
<dbReference type="PANTHER" id="PTHR39964">
    <property type="entry name" value="UPF0292 PROTEIN TK1411"/>
    <property type="match status" value="1"/>
</dbReference>
<comment type="caution">
    <text evidence="2">The sequence shown here is derived from an EMBL/GenBank/DDBJ whole genome shotgun (WGS) entry which is preliminary data.</text>
</comment>
<reference evidence="2 3" key="1">
    <citation type="journal article" date="2019" name="Nat. Microbiol.">
        <title>Wide diversity of methane and short-chain alkane metabolisms in uncultured archaea.</title>
        <authorList>
            <person name="Borrel G."/>
            <person name="Adam P.S."/>
            <person name="McKay L.J."/>
            <person name="Chen L.X."/>
            <person name="Sierra-Garcia I.N."/>
            <person name="Sieber C.M."/>
            <person name="Letourneur Q."/>
            <person name="Ghozlane A."/>
            <person name="Andersen G.L."/>
            <person name="Li W.J."/>
            <person name="Hallam S.J."/>
            <person name="Muyzer G."/>
            <person name="de Oliveira V.M."/>
            <person name="Inskeep W.P."/>
            <person name="Banfield J.F."/>
            <person name="Gribaldo S."/>
        </authorList>
    </citation>
    <scope>NUCLEOTIDE SEQUENCE [LARGE SCALE GENOMIC DNA]</scope>
    <source>
        <strain evidence="2">NM1b</strain>
    </source>
</reference>
<dbReference type="InterPro" id="IPR006171">
    <property type="entry name" value="TOPRIM_dom"/>
</dbReference>
<dbReference type="Gene3D" id="3.40.1360.10">
    <property type="match status" value="1"/>
</dbReference>
<dbReference type="Proteomes" id="UP000320766">
    <property type="component" value="Unassembled WGS sequence"/>
</dbReference>
<organism evidence="2 3">
    <name type="scientific">Candidatus Methanolliviera hydrocarbonicum</name>
    <dbReference type="NCBI Taxonomy" id="2491085"/>
    <lineage>
        <taxon>Archaea</taxon>
        <taxon>Methanobacteriati</taxon>
        <taxon>Methanobacteriota</taxon>
        <taxon>Candidatus Methanoliparia</taxon>
        <taxon>Candidatus Methanoliparales</taxon>
        <taxon>Candidatus Methanollivieraceae</taxon>
        <taxon>Candidatus Methanolliviera</taxon>
    </lineage>
</organism>
<dbReference type="EMBL" id="RXIL01000089">
    <property type="protein sequence ID" value="RZN69017.1"/>
    <property type="molecule type" value="Genomic_DNA"/>
</dbReference>
<evidence type="ECO:0000313" key="3">
    <source>
        <dbReference type="Proteomes" id="UP000320766"/>
    </source>
</evidence>